<name>A0ACB8X6L2_9TELE</name>
<keyword evidence="2" id="KW-1185">Reference proteome</keyword>
<accession>A0ACB8X6L2</accession>
<organism evidence="1 2">
    <name type="scientific">Scortum barcoo</name>
    <name type="common">barcoo grunter</name>
    <dbReference type="NCBI Taxonomy" id="214431"/>
    <lineage>
        <taxon>Eukaryota</taxon>
        <taxon>Metazoa</taxon>
        <taxon>Chordata</taxon>
        <taxon>Craniata</taxon>
        <taxon>Vertebrata</taxon>
        <taxon>Euteleostomi</taxon>
        <taxon>Actinopterygii</taxon>
        <taxon>Neopterygii</taxon>
        <taxon>Teleostei</taxon>
        <taxon>Neoteleostei</taxon>
        <taxon>Acanthomorphata</taxon>
        <taxon>Eupercaria</taxon>
        <taxon>Centrarchiformes</taxon>
        <taxon>Terapontoidei</taxon>
        <taxon>Terapontidae</taxon>
        <taxon>Scortum</taxon>
    </lineage>
</organism>
<proteinExistence type="predicted"/>
<comment type="caution">
    <text evidence="1">The sequence shown here is derived from an EMBL/GenBank/DDBJ whole genome shotgun (WGS) entry which is preliminary data.</text>
</comment>
<protein>
    <submittedName>
        <fullName evidence="1">Uncharacterized protein</fullName>
    </submittedName>
</protein>
<feature type="non-terminal residue" evidence="1">
    <location>
        <position position="1"/>
    </location>
</feature>
<dbReference type="Proteomes" id="UP000831701">
    <property type="component" value="Chromosome 3"/>
</dbReference>
<dbReference type="EMBL" id="CM041533">
    <property type="protein sequence ID" value="KAI3375343.1"/>
    <property type="molecule type" value="Genomic_DNA"/>
</dbReference>
<evidence type="ECO:0000313" key="2">
    <source>
        <dbReference type="Proteomes" id="UP000831701"/>
    </source>
</evidence>
<evidence type="ECO:0000313" key="1">
    <source>
        <dbReference type="EMBL" id="KAI3375343.1"/>
    </source>
</evidence>
<reference evidence="1" key="1">
    <citation type="submission" date="2022-04" db="EMBL/GenBank/DDBJ databases">
        <title>Jade perch genome.</title>
        <authorList>
            <person name="Chao B."/>
        </authorList>
    </citation>
    <scope>NUCLEOTIDE SEQUENCE</scope>
    <source>
        <strain evidence="1">CB-2022</strain>
    </source>
</reference>
<gene>
    <name evidence="1" type="ORF">L3Q82_021839</name>
</gene>
<sequence length="1121" mass="122062">APDTTQALLLTEGSISTVQPASLSDLSNITVIGLSHNHISVLGKQSFRNLPSLHTLLLDHNLLTSQALQGGALTNLTQLQVLALGHNLISMIQGGWFKGSKALRSLTLEGNLLTNLDSDSFPVNDLRDLEKLDLSDNLIDHLDRDSFGGLVSLQTLDLSRNRLRSAPAEAFSYLSWLTNLNLDLNSWNCSCQLLELAAFLSTFMQQPDKTLYNGRRMVCVSADNPAVTTVLELTEANCVPSNQNITVQIETRGSVMPQLYARDLAITAVICFIGGVGLTLLVVLIYYQVSRRKKLKDYKRQKEEEEGNSAAANHHVNHIDVSEKRRELFLQANSSQPWDREAMMLDARTSGHDGQFRSRADENHSHFRCPDCRMEGQRGMGPDSMRENRTNGGMEAEEERERRRMRMMTEEEKWRLGTPWDIPNRLLSHGNTNSSSHQWKETLSQRPETLAAYRTNREMGESHRTDMEGKSRGHESLHCEGCHRTYRAPELNTRQGRGHAIMRDSALFDGFPSQFRETDRGRNVNHNQFDMMKNTEWRRETRNVRFDLDSSGPPERGNSRGEEGRRGKRKEEERTAKDEERGEVRRHKAKVQSSRLLKVKLNLNPLRKSKVHPKRKAEQGHSEKSSSKKSKDKRRDGKEREEKEWKGKSGKTTKSSSEKMKKSATAKGLTKDGKKENEEEDKGGGKGQKSKTSFKQKKTTSKSEQCSQESTEGDKGGNSHLENLQPADTSSTADQSTSANATRQGQHLQGGNIQYQGAGLVMGNAQLSLQHPLSRSVTDRNHTANLSLLGPAGSQLTGSSLSQGGNSLLNTMASGSNAVFPSYPANSVAQSIAISGPSMAPSGVPGSFSRQAGVGLLSPATSLLSNSVHANLLQANVIHTSSPHTSQPAGLASSLAANLAVNPAPVLSLSQSQPPPDSSPLVAIQKSDPVQGPGLQTGEKLHQLVAIQKSDPVQGPGLQTGEKLHQLPPESQAPQDKESLPLPIQEPSSVDVFSGVTPQASESLMTVENLSNNNSQAETGRVPPGSTVSISAGGVALSERLPVGVSGGSMQAADVPLSGVSAPGMSTQSVSTTGDAAAAAALVQQEYLSEEGGSSPRRKLRLVLPEKTSSRPPTALERKIR</sequence>